<proteinExistence type="predicted"/>
<reference evidence="4" key="1">
    <citation type="submission" date="2025-08" db="UniProtKB">
        <authorList>
            <consortium name="RefSeq"/>
        </authorList>
    </citation>
    <scope>IDENTIFICATION</scope>
    <source>
        <tissue evidence="4">Whole sample</tissue>
    </source>
</reference>
<keyword evidence="1" id="KW-0812">Transmembrane</keyword>
<protein>
    <submittedName>
        <fullName evidence="4">Uncharacterized protein LOC111106976 isoform X1</fullName>
    </submittedName>
</protein>
<dbReference type="Gene3D" id="3.40.50.300">
    <property type="entry name" value="P-loop containing nucleotide triphosphate hydrolases"/>
    <property type="match status" value="1"/>
</dbReference>
<dbReference type="RefSeq" id="XP_022297587.1">
    <property type="nucleotide sequence ID" value="XM_022441879.1"/>
</dbReference>
<dbReference type="KEGG" id="cvn:111106976"/>
<feature type="transmembrane region" description="Helical" evidence="1">
    <location>
        <begin position="115"/>
        <end position="136"/>
    </location>
</feature>
<feature type="domain" description="Novel STAND NTPase 3" evidence="2">
    <location>
        <begin position="168"/>
        <end position="311"/>
    </location>
</feature>
<dbReference type="InterPro" id="IPR049050">
    <property type="entry name" value="nSTAND3"/>
</dbReference>
<dbReference type="SUPFAM" id="SSF52540">
    <property type="entry name" value="P-loop containing nucleoside triphosphate hydrolases"/>
    <property type="match status" value="1"/>
</dbReference>
<evidence type="ECO:0000313" key="4">
    <source>
        <dbReference type="RefSeq" id="XP_022297587.1"/>
    </source>
</evidence>
<sequence length="519" mass="60842">MFNVTSESCPYENWTTVARASCVNPDHFHCLKDEYERIGWVCTEPIWVENDKCPTYNVGASKLHYVDCRQRRCPVNNYRSNEINVEYSCRYTLSIDSSTTIATGSTNRENSLQPILITIPLIILVLIIVATMFYFYRRKLSQHSDALPPESIKFMNDDSETPVKEANYSFEKAKNYLEEKKRVVITGVQGTGKTYLAESLVSDMEEKRRKLKKMWISSFSQLLEENSKPTRNVDLYILDDLFYELQLDSEFYETLTIVNDFMTNIAEKCIIITVPSYIWRKHIALFSKTKLDEVHIDLNEMDHREKRFIMKLLMSQHCINSEHASRLNNIENRLVGKSPFKTIGFPAVISWMCKTSHEVGFKRILVNPLQKMSEEIEELKQSHRTEECAKYVILSYLTFHDGILDIKNVNTLLIHYLMEMYARRFQEKDLNRYVKNMVGEYLLEINEGVYKMDLNIWSKLVFVSVAKENLRFAEENYKNSRRHIINEKDCPKDMDEAYPECFIKVNRAENLSLTGGEQI</sequence>
<keyword evidence="1" id="KW-0472">Membrane</keyword>
<keyword evidence="1" id="KW-1133">Transmembrane helix</keyword>
<dbReference type="Pfam" id="PF20720">
    <property type="entry name" value="nSTAND3"/>
    <property type="match status" value="1"/>
</dbReference>
<dbReference type="AlphaFoldDB" id="A0A8B8B2E6"/>
<evidence type="ECO:0000256" key="1">
    <source>
        <dbReference type="SAM" id="Phobius"/>
    </source>
</evidence>
<accession>A0A8B8B2E6</accession>
<gene>
    <name evidence="4" type="primary">LOC111106976</name>
</gene>
<evidence type="ECO:0000313" key="3">
    <source>
        <dbReference type="Proteomes" id="UP000694844"/>
    </source>
</evidence>
<name>A0A8B8B2E6_CRAVI</name>
<dbReference type="GeneID" id="111106976"/>
<keyword evidence="3" id="KW-1185">Reference proteome</keyword>
<evidence type="ECO:0000259" key="2">
    <source>
        <dbReference type="Pfam" id="PF20720"/>
    </source>
</evidence>
<dbReference type="Proteomes" id="UP000694844">
    <property type="component" value="Chromosome 8"/>
</dbReference>
<organism evidence="3 4">
    <name type="scientific">Crassostrea virginica</name>
    <name type="common">Eastern oyster</name>
    <dbReference type="NCBI Taxonomy" id="6565"/>
    <lineage>
        <taxon>Eukaryota</taxon>
        <taxon>Metazoa</taxon>
        <taxon>Spiralia</taxon>
        <taxon>Lophotrochozoa</taxon>
        <taxon>Mollusca</taxon>
        <taxon>Bivalvia</taxon>
        <taxon>Autobranchia</taxon>
        <taxon>Pteriomorphia</taxon>
        <taxon>Ostreida</taxon>
        <taxon>Ostreoidea</taxon>
        <taxon>Ostreidae</taxon>
        <taxon>Crassostrea</taxon>
    </lineage>
</organism>
<dbReference type="OrthoDB" id="6199925at2759"/>
<dbReference type="InterPro" id="IPR027417">
    <property type="entry name" value="P-loop_NTPase"/>
</dbReference>